<proteinExistence type="predicted"/>
<sequence>MTCRQTSSNRLNRWYRDRDADYESGARSKEFTWAILHTCGQQQRASFNTLLGGWEVRKRTQTVPKFFGTVSKKDRNHIHFNNFHFSVSLRKMAGLDKIGTYPGETTKAYPEKYDIRAMPPQPKVLKPGQLPEKVIRQFFDEGFLVIHNFFHKEELDACRRDVEKCVGDLAQVLFKAGKISDLYEEAGLFERLTLIEREYPDANVLLHKPRTKHHLYEGFCNLWANERLLNLIEQLIGPEIMGNPVWNVRPKVPKNESLVIPWHQDAGYTDNELYGLLVPTAWIPLLDATKENGCLELVKGGHRTGKVARHVGCYKNTWYLSLPEDEMERALDVDLSKDKVLCEVNYGGLVIFNNMVPHRGLENTSSTIRWSLDLRWMAPSEQGGWYGKSGVLMRSGGQNLPKIDWNRFLQQNEDDKMREEREGLDMFEPIFTSPYFKRWQITNYNKHVQKYFEQERKAQRNL</sequence>
<evidence type="ECO:0000313" key="2">
    <source>
        <dbReference type="EMBL" id="KAK3717549.1"/>
    </source>
</evidence>
<reference evidence="2" key="1">
    <citation type="journal article" date="2023" name="G3 (Bethesda)">
        <title>A reference genome for the long-term kleptoplast-retaining sea slug Elysia crispata morphotype clarki.</title>
        <authorList>
            <person name="Eastman K.E."/>
            <person name="Pendleton A.L."/>
            <person name="Shaikh M.A."/>
            <person name="Suttiyut T."/>
            <person name="Ogas R."/>
            <person name="Tomko P."/>
            <person name="Gavelis G."/>
            <person name="Widhalm J.R."/>
            <person name="Wisecaver J.H."/>
        </authorList>
    </citation>
    <scope>NUCLEOTIDE SEQUENCE</scope>
    <source>
        <strain evidence="2">ECLA1</strain>
    </source>
</reference>
<dbReference type="Gene3D" id="2.60.120.620">
    <property type="entry name" value="q2cbj1_9rhob like domain"/>
    <property type="match status" value="1"/>
</dbReference>
<evidence type="ECO:0000313" key="3">
    <source>
        <dbReference type="Proteomes" id="UP001283361"/>
    </source>
</evidence>
<dbReference type="Proteomes" id="UP001283361">
    <property type="component" value="Unassembled WGS sequence"/>
</dbReference>
<protein>
    <recommendedName>
        <fullName evidence="4">Phytanoyl-CoA dioxygenase</fullName>
    </recommendedName>
</protein>
<accession>A0AAE0XW07</accession>
<dbReference type="Pfam" id="PF05721">
    <property type="entry name" value="PhyH"/>
    <property type="match status" value="1"/>
</dbReference>
<organism evidence="2 3">
    <name type="scientific">Elysia crispata</name>
    <name type="common">lettuce slug</name>
    <dbReference type="NCBI Taxonomy" id="231223"/>
    <lineage>
        <taxon>Eukaryota</taxon>
        <taxon>Metazoa</taxon>
        <taxon>Spiralia</taxon>
        <taxon>Lophotrochozoa</taxon>
        <taxon>Mollusca</taxon>
        <taxon>Gastropoda</taxon>
        <taxon>Heterobranchia</taxon>
        <taxon>Euthyneura</taxon>
        <taxon>Panpulmonata</taxon>
        <taxon>Sacoglossa</taxon>
        <taxon>Placobranchoidea</taxon>
        <taxon>Plakobranchidae</taxon>
        <taxon>Elysia</taxon>
    </lineage>
</organism>
<dbReference type="PANTHER" id="PTHR20883">
    <property type="entry name" value="PHYTANOYL-COA DIOXYGENASE DOMAIN CONTAINING 1"/>
    <property type="match status" value="1"/>
</dbReference>
<keyword evidence="3" id="KW-1185">Reference proteome</keyword>
<dbReference type="InterPro" id="IPR008775">
    <property type="entry name" value="Phytyl_CoA_dOase-like"/>
</dbReference>
<dbReference type="PANTHER" id="PTHR20883:SF14">
    <property type="entry name" value="PHYTANOYL-COA DIOXYGENASE"/>
    <property type="match status" value="1"/>
</dbReference>
<name>A0AAE0XW07_9GAST</name>
<evidence type="ECO:0000256" key="1">
    <source>
        <dbReference type="ARBA" id="ARBA00001962"/>
    </source>
</evidence>
<dbReference type="EMBL" id="JAWDGP010007454">
    <property type="protein sequence ID" value="KAK3717549.1"/>
    <property type="molecule type" value="Genomic_DNA"/>
</dbReference>
<evidence type="ECO:0008006" key="4">
    <source>
        <dbReference type="Google" id="ProtNLM"/>
    </source>
</evidence>
<comment type="caution">
    <text evidence="2">The sequence shown here is derived from an EMBL/GenBank/DDBJ whole genome shotgun (WGS) entry which is preliminary data.</text>
</comment>
<gene>
    <name evidence="2" type="ORF">RRG08_032031</name>
</gene>
<dbReference type="AlphaFoldDB" id="A0AAE0XW07"/>
<comment type="cofactor">
    <cofactor evidence="1">
        <name>Fe cation</name>
        <dbReference type="ChEBI" id="CHEBI:24875"/>
    </cofactor>
</comment>
<dbReference type="SUPFAM" id="SSF51197">
    <property type="entry name" value="Clavaminate synthase-like"/>
    <property type="match status" value="1"/>
</dbReference>